<comment type="caution">
    <text evidence="2">The sequence shown here is derived from an EMBL/GenBank/DDBJ whole genome shotgun (WGS) entry which is preliminary data.</text>
</comment>
<keyword evidence="1" id="KW-0472">Membrane</keyword>
<dbReference type="GeneID" id="59328518"/>
<proteinExistence type="predicted"/>
<protein>
    <submittedName>
        <fullName evidence="2">Uncharacterized protein</fullName>
    </submittedName>
</protein>
<dbReference type="AlphaFoldDB" id="A0A8H6CGX5"/>
<sequence>MDVQKRGAGFDWAGVVPDANALWPAVEPGGELRMLRTVLETQLPPFALAVRTAIQSIIDLRQQIMSVALDSAGIGAVAAILFFIAFNYRFCMNAAANIFIMPLEALVGPGTTPEQASQTSDSCPDETAQPALAYFKTAVVVMLVPLYAPEIRAMVGNGRVVLAITHRNSPMT</sequence>
<keyword evidence="3" id="KW-1185">Reference proteome</keyword>
<dbReference type="Proteomes" id="UP000593566">
    <property type="component" value="Unassembled WGS sequence"/>
</dbReference>
<accession>A0A8H6CGX5</accession>
<dbReference type="EMBL" id="JACCJB010000010">
    <property type="protein sequence ID" value="KAF6223257.1"/>
    <property type="molecule type" value="Genomic_DNA"/>
</dbReference>
<evidence type="ECO:0000313" key="3">
    <source>
        <dbReference type="Proteomes" id="UP000593566"/>
    </source>
</evidence>
<feature type="transmembrane region" description="Helical" evidence="1">
    <location>
        <begin position="67"/>
        <end position="88"/>
    </location>
</feature>
<reference evidence="2 3" key="1">
    <citation type="journal article" date="2020" name="Genomics">
        <title>Complete, high-quality genomes from long-read metagenomic sequencing of two wolf lichen thalli reveals enigmatic genome architecture.</title>
        <authorList>
            <person name="McKenzie S.K."/>
            <person name="Walston R.F."/>
            <person name="Allen J.L."/>
        </authorList>
    </citation>
    <scope>NUCLEOTIDE SEQUENCE [LARGE SCALE GENOMIC DNA]</scope>
    <source>
        <strain evidence="2">WasteWater1</strain>
    </source>
</reference>
<keyword evidence="1" id="KW-0812">Transmembrane</keyword>
<name>A0A8H6CGX5_9LECA</name>
<evidence type="ECO:0000256" key="1">
    <source>
        <dbReference type="SAM" id="Phobius"/>
    </source>
</evidence>
<organism evidence="2 3">
    <name type="scientific">Letharia lupina</name>
    <dbReference type="NCBI Taxonomy" id="560253"/>
    <lineage>
        <taxon>Eukaryota</taxon>
        <taxon>Fungi</taxon>
        <taxon>Dikarya</taxon>
        <taxon>Ascomycota</taxon>
        <taxon>Pezizomycotina</taxon>
        <taxon>Lecanoromycetes</taxon>
        <taxon>OSLEUM clade</taxon>
        <taxon>Lecanoromycetidae</taxon>
        <taxon>Lecanorales</taxon>
        <taxon>Lecanorineae</taxon>
        <taxon>Parmeliaceae</taxon>
        <taxon>Letharia</taxon>
    </lineage>
</organism>
<keyword evidence="1" id="KW-1133">Transmembrane helix</keyword>
<evidence type="ECO:0000313" key="2">
    <source>
        <dbReference type="EMBL" id="KAF6223257.1"/>
    </source>
</evidence>
<dbReference type="RefSeq" id="XP_037152474.1">
    <property type="nucleotide sequence ID" value="XM_037291039.1"/>
</dbReference>
<gene>
    <name evidence="2" type="ORF">HO133_000099</name>
</gene>